<organism evidence="5 6">
    <name type="scientific">Gnomoniopsis smithogilvyi</name>
    <dbReference type="NCBI Taxonomy" id="1191159"/>
    <lineage>
        <taxon>Eukaryota</taxon>
        <taxon>Fungi</taxon>
        <taxon>Dikarya</taxon>
        <taxon>Ascomycota</taxon>
        <taxon>Pezizomycotina</taxon>
        <taxon>Sordariomycetes</taxon>
        <taxon>Sordariomycetidae</taxon>
        <taxon>Diaporthales</taxon>
        <taxon>Gnomoniaceae</taxon>
        <taxon>Gnomoniopsis</taxon>
    </lineage>
</organism>
<evidence type="ECO:0000313" key="6">
    <source>
        <dbReference type="Proteomes" id="UP001140453"/>
    </source>
</evidence>
<comment type="caution">
    <text evidence="5">The sequence shown here is derived from an EMBL/GenBank/DDBJ whole genome shotgun (WGS) entry which is preliminary data.</text>
</comment>
<name>A0A9W8YXN4_9PEZI</name>
<reference evidence="5" key="1">
    <citation type="submission" date="2022-10" db="EMBL/GenBank/DDBJ databases">
        <title>Tapping the CABI collections for fungal endophytes: first genome assemblies for Collariella, Neodidymelliopsis, Ascochyta clinopodiicola, Didymella pomorum, Didymosphaeria variabile, Neocosmospora piperis and Neocucurbitaria cava.</title>
        <authorList>
            <person name="Hill R."/>
        </authorList>
    </citation>
    <scope>NUCLEOTIDE SEQUENCE</scope>
    <source>
        <strain evidence="5">IMI 355082</strain>
    </source>
</reference>
<dbReference type="CDD" id="cd00067">
    <property type="entry name" value="GAL4"/>
    <property type="match status" value="1"/>
</dbReference>
<dbReference type="GO" id="GO:0000981">
    <property type="term" value="F:DNA-binding transcription factor activity, RNA polymerase II-specific"/>
    <property type="evidence" value="ECO:0007669"/>
    <property type="project" value="InterPro"/>
</dbReference>
<dbReference type="InterPro" id="IPR036864">
    <property type="entry name" value="Zn2-C6_fun-type_DNA-bd_sf"/>
</dbReference>
<dbReference type="Pfam" id="PF04082">
    <property type="entry name" value="Fungal_trans"/>
    <property type="match status" value="1"/>
</dbReference>
<dbReference type="CDD" id="cd12148">
    <property type="entry name" value="fungal_TF_MHR"/>
    <property type="match status" value="1"/>
</dbReference>
<dbReference type="PROSITE" id="PS50048">
    <property type="entry name" value="ZN2_CY6_FUNGAL_2"/>
    <property type="match status" value="1"/>
</dbReference>
<dbReference type="PROSITE" id="PS00463">
    <property type="entry name" value="ZN2_CY6_FUNGAL_1"/>
    <property type="match status" value="1"/>
</dbReference>
<evidence type="ECO:0000313" key="5">
    <source>
        <dbReference type="EMBL" id="KAJ4394759.1"/>
    </source>
</evidence>
<dbReference type="InterPro" id="IPR001138">
    <property type="entry name" value="Zn2Cys6_DnaBD"/>
</dbReference>
<dbReference type="SMART" id="SM00906">
    <property type="entry name" value="Fungal_trans"/>
    <property type="match status" value="1"/>
</dbReference>
<evidence type="ECO:0000256" key="1">
    <source>
        <dbReference type="ARBA" id="ARBA00022723"/>
    </source>
</evidence>
<gene>
    <name evidence="5" type="ORF">N0V93_003979</name>
</gene>
<dbReference type="InterPro" id="IPR007219">
    <property type="entry name" value="XnlR_reg_dom"/>
</dbReference>
<dbReference type="AlphaFoldDB" id="A0A9W8YXN4"/>
<dbReference type="PANTHER" id="PTHR46910:SF13">
    <property type="entry name" value="SPECIFIC TRANSCRIPTION FACTOR, PUTATIVE (AFU_ORTHOLOGUE AFUA_4G06190)-RELATED"/>
    <property type="match status" value="1"/>
</dbReference>
<dbReference type="SUPFAM" id="SSF57701">
    <property type="entry name" value="Zn2/Cys6 DNA-binding domain"/>
    <property type="match status" value="1"/>
</dbReference>
<sequence length="729" mass="79994">MEKNPKACEPCRRRKVRCDGKTPCNRCEKKPEDCTYRLRTRIRKSGVHRAAAAKADAVGGRKDSGSSGGLARVPTPLPAATGPTLSPLGFSKRVPVEDAGTKSDTAYSNVYQGVAAVHEHGTENSRLFYGPASQFAFLQQVHRSIISSAPQGQADKEVQEGGAGLDLFLQRSFFFGTASRIDTTNLLRPASSLFPEVCIEQARIFLHNFDVWTSRMLPFFTRDELDKMLENLYSKDEHVQNRPSQTKALTLAVLALGALATPQTDIGEMLLAKAKYEAVIFDDTVSLQMIQFSLLLADYHTSMGRPNLVYLSLGTACRKAFALGLHREAANCLTRPEHVQKYRATLWSLYSLESWYAMTVGRETSLKMSDISTPLPEDKPFLVSISRLAHITEKLRTTIYTQRYDSLRKLYQAAEGIHAQLREFAAAHGIGSAHEADNACSEDPTTLMLYNMFYHTLLLVYRPFLVADSALASSPEGQSKGGAGGADAMWLRQACRTAIDSAQDQILHAHNQIRKHETCRTSRYNGYFFESSCAVLFFDILRHPSKFTYNVEYINMALQSLDIMINDEPLTNARRSIQQILRVVGDTISKKRTAGLSAATTPSVAALTDPLLSHDPSLPSPASFLSHDHQHAATANAHVQFPSLSNAPEQSLIYFPDLGGDAIGGNPLSMQGMSLEGETGVGDAIDPLLHFHYDVMATDLYSFFPLNMSPPSATGSAAGVLGEGGSQVR</sequence>
<feature type="compositionally biased region" description="Low complexity" evidence="3">
    <location>
        <begin position="48"/>
        <end position="58"/>
    </location>
</feature>
<dbReference type="Gene3D" id="4.10.240.10">
    <property type="entry name" value="Zn(2)-C6 fungal-type DNA-binding domain"/>
    <property type="match status" value="1"/>
</dbReference>
<feature type="domain" description="Zn(2)-C6 fungal-type" evidence="4">
    <location>
        <begin position="7"/>
        <end position="36"/>
    </location>
</feature>
<dbReference type="GO" id="GO:0008270">
    <property type="term" value="F:zinc ion binding"/>
    <property type="evidence" value="ECO:0007669"/>
    <property type="project" value="InterPro"/>
</dbReference>
<dbReference type="PANTHER" id="PTHR46910">
    <property type="entry name" value="TRANSCRIPTION FACTOR PDR1"/>
    <property type="match status" value="1"/>
</dbReference>
<feature type="compositionally biased region" description="Low complexity" evidence="3">
    <location>
        <begin position="78"/>
        <end position="88"/>
    </location>
</feature>
<accession>A0A9W8YXN4</accession>
<feature type="region of interest" description="Disordered" evidence="3">
    <location>
        <begin position="47"/>
        <end position="92"/>
    </location>
</feature>
<keyword evidence="1" id="KW-0479">Metal-binding</keyword>
<proteinExistence type="predicted"/>
<dbReference type="SMART" id="SM00066">
    <property type="entry name" value="GAL4"/>
    <property type="match status" value="1"/>
</dbReference>
<dbReference type="Pfam" id="PF00172">
    <property type="entry name" value="Zn_clus"/>
    <property type="match status" value="1"/>
</dbReference>
<evidence type="ECO:0000259" key="4">
    <source>
        <dbReference type="PROSITE" id="PS50048"/>
    </source>
</evidence>
<dbReference type="GO" id="GO:0003677">
    <property type="term" value="F:DNA binding"/>
    <property type="evidence" value="ECO:0007669"/>
    <property type="project" value="InterPro"/>
</dbReference>
<dbReference type="OrthoDB" id="2123952at2759"/>
<protein>
    <recommendedName>
        <fullName evidence="4">Zn(2)-C6 fungal-type domain-containing protein</fullName>
    </recommendedName>
</protein>
<keyword evidence="2" id="KW-0539">Nucleus</keyword>
<dbReference type="EMBL" id="JAPEVB010000002">
    <property type="protein sequence ID" value="KAJ4394759.1"/>
    <property type="molecule type" value="Genomic_DNA"/>
</dbReference>
<evidence type="ECO:0000256" key="2">
    <source>
        <dbReference type="ARBA" id="ARBA00023242"/>
    </source>
</evidence>
<evidence type="ECO:0000256" key="3">
    <source>
        <dbReference type="SAM" id="MobiDB-lite"/>
    </source>
</evidence>
<dbReference type="InterPro" id="IPR050987">
    <property type="entry name" value="AtrR-like"/>
</dbReference>
<dbReference type="Proteomes" id="UP001140453">
    <property type="component" value="Unassembled WGS sequence"/>
</dbReference>
<dbReference type="GO" id="GO:0006351">
    <property type="term" value="P:DNA-templated transcription"/>
    <property type="evidence" value="ECO:0007669"/>
    <property type="project" value="InterPro"/>
</dbReference>
<keyword evidence="6" id="KW-1185">Reference proteome</keyword>